<feature type="region of interest" description="Disordered" evidence="1">
    <location>
        <begin position="375"/>
        <end position="403"/>
    </location>
</feature>
<reference evidence="2 3" key="1">
    <citation type="submission" date="2023-12" db="EMBL/GenBank/DDBJ databases">
        <title>Amycolatopsis sp. V23-08.</title>
        <authorList>
            <person name="Somphong A."/>
        </authorList>
    </citation>
    <scope>NUCLEOTIDE SEQUENCE [LARGE SCALE GENOMIC DNA]</scope>
    <source>
        <strain evidence="2 3">V23-08</strain>
    </source>
</reference>
<evidence type="ECO:0000256" key="1">
    <source>
        <dbReference type="SAM" id="MobiDB-lite"/>
    </source>
</evidence>
<gene>
    <name evidence="2" type="ORF">VA596_20745</name>
</gene>
<dbReference type="RefSeq" id="WP_323329471.1">
    <property type="nucleotide sequence ID" value="NZ_JAYFSI010000004.1"/>
</dbReference>
<name>A0ABU5R6X3_9PSEU</name>
<dbReference type="EMBL" id="JAYFSI010000004">
    <property type="protein sequence ID" value="MEA5361978.1"/>
    <property type="molecule type" value="Genomic_DNA"/>
</dbReference>
<keyword evidence="3" id="KW-1185">Reference proteome</keyword>
<organism evidence="2 3">
    <name type="scientific">Amycolatopsis heterodermiae</name>
    <dbReference type="NCBI Taxonomy" id="3110235"/>
    <lineage>
        <taxon>Bacteria</taxon>
        <taxon>Bacillati</taxon>
        <taxon>Actinomycetota</taxon>
        <taxon>Actinomycetes</taxon>
        <taxon>Pseudonocardiales</taxon>
        <taxon>Pseudonocardiaceae</taxon>
        <taxon>Amycolatopsis</taxon>
    </lineage>
</organism>
<feature type="compositionally biased region" description="Basic and acidic residues" evidence="1">
    <location>
        <begin position="375"/>
        <end position="391"/>
    </location>
</feature>
<accession>A0ABU5R6X3</accession>
<evidence type="ECO:0000313" key="2">
    <source>
        <dbReference type="EMBL" id="MEA5361978.1"/>
    </source>
</evidence>
<evidence type="ECO:0000313" key="3">
    <source>
        <dbReference type="Proteomes" id="UP001304298"/>
    </source>
</evidence>
<sequence length="509" mass="55196">MSDRGTAGLGGPTRADELTDGRRDWISFVLNVGEKRDTEQGGGTYGYGKAVLYRLSKVGTVLVYTRTSDSSGQRVSRLIGIALGASFELREHVDPRPYTGRHWWGRVEDEHVEPLTGDEADQVARSLGLRVFAPGETGTTLVVVAPELDEFEDAISAGHHLAETIAWHTWPLMLDERGDDRLVPQVRVEGTDVPVPDPAATYPLNLFVKAYRSARLPDAEILKCGSPKKDLGRFSLAKRRVLPMEKNGGTKAAAYAGVPDDPHHVCLMRSPELVVRYFEGPETFSTNVAYAGVFRAMDELDEVYSAAEPPTHDNWVHEQLQGANKTFVRTTFTRIKERLAEFKRPETPAPAVTGLPLGSASRFLGGLIAAAYAEETPKSGPDKPRGPDRPNDGPVARRSRTRGPVTLVGAPVLDELAGEPLIFQQLTVGGTGPVALSAKLTVMTVDGREDEAPVGAVPPSVHSWRTPAGEFESDTCFVLAPVEVELRVRSVPDTLIDVAVEGLLVEEAS</sequence>
<dbReference type="Proteomes" id="UP001304298">
    <property type="component" value="Unassembled WGS sequence"/>
</dbReference>
<protein>
    <submittedName>
        <fullName evidence="2">Uncharacterized protein</fullName>
    </submittedName>
</protein>
<proteinExistence type="predicted"/>
<comment type="caution">
    <text evidence="2">The sequence shown here is derived from an EMBL/GenBank/DDBJ whole genome shotgun (WGS) entry which is preliminary data.</text>
</comment>